<gene>
    <name evidence="3" type="ORF">RHSP_60516</name>
</gene>
<feature type="domain" description="Recombinase" evidence="2">
    <location>
        <begin position="201"/>
        <end position="325"/>
    </location>
</feature>
<keyword evidence="4" id="KW-1185">Reference proteome</keyword>
<dbReference type="RefSeq" id="WP_004107775.1">
    <property type="nucleotide sequence ID" value="NZ_AQHN01000005.1"/>
</dbReference>
<dbReference type="Pfam" id="PF00239">
    <property type="entry name" value="Resolvase"/>
    <property type="match status" value="1"/>
</dbReference>
<dbReference type="Proteomes" id="UP000012429">
    <property type="component" value="Unassembled WGS sequence"/>
</dbReference>
<dbReference type="GO" id="GO:0003677">
    <property type="term" value="F:DNA binding"/>
    <property type="evidence" value="ECO:0007669"/>
    <property type="project" value="InterPro"/>
</dbReference>
<dbReference type="SMART" id="SM00857">
    <property type="entry name" value="Resolvase"/>
    <property type="match status" value="1"/>
</dbReference>
<dbReference type="InterPro" id="IPR011109">
    <property type="entry name" value="DNA_bind_recombinase_dom"/>
</dbReference>
<dbReference type="InterPro" id="IPR050639">
    <property type="entry name" value="SSR_resolvase"/>
</dbReference>
<dbReference type="PROSITE" id="PS51736">
    <property type="entry name" value="RECOMBINASES_3"/>
    <property type="match status" value="1"/>
</dbReference>
<name>N6UAG4_9HYPH</name>
<protein>
    <submittedName>
        <fullName evidence="3">Site-specific recombinase</fullName>
    </submittedName>
</protein>
<proteinExistence type="predicted"/>
<sequence length="524" mass="58991">MVIEWSQKNGDTTSSDRPKVPVATYVRMSTEHQKYSTDNQLAVIRQYADKNGFEIVRSYADEGKSGLRLVGRDALQNLLSDVEGGQADYKAVLVYDVSRWGRFQDPDEAAEIELRCKRQGILVHYCAEQFANDGSMGSSIIKTVKRAMAGEYSRDLSVKVFNGQANLIRLGYRQGGAPGMGLRRQLVDQNGTPKGELARGEHKSIATDRVILIPGPEEEIRIVRRIYDLFVVKGQIEVEIAAILNAEGILTDWDRPWTRGTVHQVLINEKYVGNNVWGRTSFKLKQSHVRNPEGEWVRANGAFVGIVPVETFDRAREIIAARAERLSDDVMLEKLAAVLEKQGYLSGLIIDEMEDCPSSSSYSHRFGSLLRAYALVGFVPDHDYRYLEINRALRRMHPDLLSEIIQGLQSSGGSVSQDRETDLLTINQEFSASVVIVRCLQTTTGSLRWKVRLDTVLRPDITVVVRMGPGNLEPYDYYLLPLLDMHQAVLRLCEFNGLSLDAYRCETLSRFYAMAARRSFSEVA</sequence>
<comment type="caution">
    <text evidence="3">The sequence shown here is derived from an EMBL/GenBank/DDBJ whole genome shotgun (WGS) entry which is preliminary data.</text>
</comment>
<feature type="domain" description="Resolvase/invertase-type recombinase catalytic" evidence="1">
    <location>
        <begin position="21"/>
        <end position="171"/>
    </location>
</feature>
<dbReference type="Pfam" id="PF07508">
    <property type="entry name" value="Recombinase"/>
    <property type="match status" value="1"/>
</dbReference>
<dbReference type="Gene3D" id="3.40.50.1390">
    <property type="entry name" value="Resolvase, N-terminal catalytic domain"/>
    <property type="match status" value="1"/>
</dbReference>
<dbReference type="GO" id="GO:0000150">
    <property type="term" value="F:DNA strand exchange activity"/>
    <property type="evidence" value="ECO:0007669"/>
    <property type="project" value="InterPro"/>
</dbReference>
<dbReference type="AlphaFoldDB" id="N6UAG4"/>
<dbReference type="SUPFAM" id="SSF53041">
    <property type="entry name" value="Resolvase-like"/>
    <property type="match status" value="1"/>
</dbReference>
<dbReference type="Gene3D" id="3.90.1750.20">
    <property type="entry name" value="Putative Large Serine Recombinase, Chain B, Domain 2"/>
    <property type="match status" value="1"/>
</dbReference>
<organism evidence="3 4">
    <name type="scientific">Rhizobium freirei PRF 81</name>
    <dbReference type="NCBI Taxonomy" id="363754"/>
    <lineage>
        <taxon>Bacteria</taxon>
        <taxon>Pseudomonadati</taxon>
        <taxon>Pseudomonadota</taxon>
        <taxon>Alphaproteobacteria</taxon>
        <taxon>Hyphomicrobiales</taxon>
        <taxon>Rhizobiaceae</taxon>
        <taxon>Rhizobium/Agrobacterium group</taxon>
        <taxon>Rhizobium</taxon>
    </lineage>
</organism>
<dbReference type="PANTHER" id="PTHR30461">
    <property type="entry name" value="DNA-INVERTASE FROM LAMBDOID PROPHAGE"/>
    <property type="match status" value="1"/>
</dbReference>
<accession>N6UAG4</accession>
<dbReference type="FunFam" id="3.40.50.1390:FF:000008">
    <property type="entry name" value="DNA recombinase"/>
    <property type="match status" value="1"/>
</dbReference>
<evidence type="ECO:0000259" key="1">
    <source>
        <dbReference type="PROSITE" id="PS51736"/>
    </source>
</evidence>
<evidence type="ECO:0000313" key="4">
    <source>
        <dbReference type="Proteomes" id="UP000012429"/>
    </source>
</evidence>
<evidence type="ECO:0000259" key="2">
    <source>
        <dbReference type="PROSITE" id="PS51737"/>
    </source>
</evidence>
<dbReference type="PROSITE" id="PS51737">
    <property type="entry name" value="RECOMBINASE_DNA_BIND"/>
    <property type="match status" value="1"/>
</dbReference>
<dbReference type="PATRIC" id="fig|363754.4.peg.298"/>
<dbReference type="EMBL" id="AQHN01000005">
    <property type="protein sequence ID" value="ENN89534.1"/>
    <property type="molecule type" value="Genomic_DNA"/>
</dbReference>
<dbReference type="InterPro" id="IPR006119">
    <property type="entry name" value="Resolv_N"/>
</dbReference>
<reference evidence="3 4" key="1">
    <citation type="journal article" date="2012" name="BMC Genomics">
        <title>Genomic basis of broad host range and environmental adaptability of Rhizobium tropici CIAT 899 and Rhizobium sp. PRF 81 which are used in inoculants for common bean (Phaseolus vulgaris L.).</title>
        <authorList>
            <person name="Ormeno-Orrillo E."/>
            <person name="Menna P."/>
            <person name="Almeida L.G."/>
            <person name="Ollero F.J."/>
            <person name="Nicolas M.F."/>
            <person name="Pains Rodrigues E."/>
            <person name="Shigueyoshi Nakatani A."/>
            <person name="Silva Batista J.S."/>
            <person name="Oliveira Chueire L.M."/>
            <person name="Souza R.C."/>
            <person name="Ribeiro Vasconcelos A.T."/>
            <person name="Megias M."/>
            <person name="Hungria M."/>
            <person name="Martinez-Romero E."/>
        </authorList>
    </citation>
    <scope>NUCLEOTIDE SEQUENCE [LARGE SCALE GENOMIC DNA]</scope>
    <source>
        <strain evidence="3 4">PRF 81</strain>
    </source>
</reference>
<dbReference type="STRING" id="363754.RHSP_60516"/>
<dbReference type="InterPro" id="IPR036162">
    <property type="entry name" value="Resolvase-like_N_sf"/>
</dbReference>
<dbReference type="CDD" id="cd00338">
    <property type="entry name" value="Ser_Recombinase"/>
    <property type="match status" value="1"/>
</dbReference>
<evidence type="ECO:0000313" key="3">
    <source>
        <dbReference type="EMBL" id="ENN89534.1"/>
    </source>
</evidence>
<dbReference type="OrthoDB" id="7735915at2"/>
<dbReference type="InterPro" id="IPR038109">
    <property type="entry name" value="DNA_bind_recomb_sf"/>
</dbReference>
<dbReference type="PANTHER" id="PTHR30461:SF23">
    <property type="entry name" value="DNA RECOMBINASE-RELATED"/>
    <property type="match status" value="1"/>
</dbReference>